<sequence>MSRLHIATSGFSYKDWLGNFYPGNLSPSQMLAYYSSHFDALELNVSYYTIPAQSSFAAMGSRVPGDFRFMVKVHREVTHNRNHPHESMRQLIHNTQPLAGQGRLAGFLAQFPFGFRNNFNNRRYLSNLKEMCEDIPLFIEFRHVSWAHPAVARYLSETGLGYVNVDEPDLKDLMPPQSLVTNGTAYIRFHGRNRESWWTGQGAQRYDYLYSEKELEAWLIQIKDILKKADRAYVFFNNHPGGKAPKNAMWLKKMVKKM</sequence>
<dbReference type="SUPFAM" id="SSF117396">
    <property type="entry name" value="TM1631-like"/>
    <property type="match status" value="1"/>
</dbReference>
<protein>
    <submittedName>
        <fullName evidence="1">DUF72 domain-containing protein</fullName>
    </submittedName>
</protein>
<dbReference type="PANTHER" id="PTHR30348:SF13">
    <property type="entry name" value="UPF0759 PROTEIN YUNF"/>
    <property type="match status" value="1"/>
</dbReference>
<proteinExistence type="predicted"/>
<dbReference type="Pfam" id="PF01904">
    <property type="entry name" value="DUF72"/>
    <property type="match status" value="1"/>
</dbReference>
<comment type="caution">
    <text evidence="1">The sequence shown here is derived from an EMBL/GenBank/DDBJ whole genome shotgun (WGS) entry which is preliminary data.</text>
</comment>
<evidence type="ECO:0000313" key="1">
    <source>
        <dbReference type="EMBL" id="HED11802.1"/>
    </source>
</evidence>
<dbReference type="AlphaFoldDB" id="A0A7V1PVU5"/>
<name>A0A7V1PVU5_CALAY</name>
<gene>
    <name evidence="1" type="ORF">ENJ10_14005</name>
</gene>
<dbReference type="EMBL" id="DRLD01000396">
    <property type="protein sequence ID" value="HED11802.1"/>
    <property type="molecule type" value="Genomic_DNA"/>
</dbReference>
<dbReference type="PANTHER" id="PTHR30348">
    <property type="entry name" value="UNCHARACTERIZED PROTEIN YECE"/>
    <property type="match status" value="1"/>
</dbReference>
<dbReference type="Proteomes" id="UP000886005">
    <property type="component" value="Unassembled WGS sequence"/>
</dbReference>
<reference evidence="1" key="1">
    <citation type="journal article" date="2020" name="mSystems">
        <title>Genome- and Community-Level Interaction Insights into Carbon Utilization and Element Cycling Functions of Hydrothermarchaeota in Hydrothermal Sediment.</title>
        <authorList>
            <person name="Zhou Z."/>
            <person name="Liu Y."/>
            <person name="Xu W."/>
            <person name="Pan J."/>
            <person name="Luo Z.H."/>
            <person name="Li M."/>
        </authorList>
    </citation>
    <scope>NUCLEOTIDE SEQUENCE [LARGE SCALE GENOMIC DNA]</scope>
    <source>
        <strain evidence="1">HyVt-456</strain>
    </source>
</reference>
<organism evidence="1">
    <name type="scientific">Caldithrix abyssi</name>
    <dbReference type="NCBI Taxonomy" id="187145"/>
    <lineage>
        <taxon>Bacteria</taxon>
        <taxon>Pseudomonadati</taxon>
        <taxon>Calditrichota</taxon>
        <taxon>Calditrichia</taxon>
        <taxon>Calditrichales</taxon>
        <taxon>Calditrichaceae</taxon>
        <taxon>Caldithrix</taxon>
    </lineage>
</organism>
<dbReference type="InterPro" id="IPR002763">
    <property type="entry name" value="DUF72"/>
</dbReference>
<dbReference type="InterPro" id="IPR036520">
    <property type="entry name" value="UPF0759_sf"/>
</dbReference>
<dbReference type="Gene3D" id="3.20.20.410">
    <property type="entry name" value="Protein of unknown function UPF0759"/>
    <property type="match status" value="1"/>
</dbReference>
<accession>A0A7V1PVU5</accession>